<proteinExistence type="predicted"/>
<name>A0A1F5YFY3_9BACT</name>
<dbReference type="InterPro" id="IPR050385">
    <property type="entry name" value="Archaeal_FAD_synthase"/>
</dbReference>
<keyword evidence="4" id="KW-0547">Nucleotide-binding</keyword>
<dbReference type="NCBIfam" id="TIGR02199">
    <property type="entry name" value="rfaE_dom_II"/>
    <property type="match status" value="1"/>
</dbReference>
<evidence type="ECO:0000256" key="2">
    <source>
        <dbReference type="ARBA" id="ARBA00022679"/>
    </source>
</evidence>
<dbReference type="GO" id="GO:0016779">
    <property type="term" value="F:nucleotidyltransferase activity"/>
    <property type="evidence" value="ECO:0007669"/>
    <property type="project" value="UniProtKB-KW"/>
</dbReference>
<dbReference type="InterPro" id="IPR011914">
    <property type="entry name" value="RfaE_dom_II"/>
</dbReference>
<evidence type="ECO:0000256" key="5">
    <source>
        <dbReference type="ARBA" id="ARBA00022840"/>
    </source>
</evidence>
<dbReference type="GO" id="GO:0016773">
    <property type="term" value="F:phosphotransferase activity, alcohol group as acceptor"/>
    <property type="evidence" value="ECO:0007669"/>
    <property type="project" value="InterPro"/>
</dbReference>
<dbReference type="InterPro" id="IPR014729">
    <property type="entry name" value="Rossmann-like_a/b/a_fold"/>
</dbReference>
<dbReference type="NCBIfam" id="TIGR00125">
    <property type="entry name" value="cyt_tran_rel"/>
    <property type="match status" value="1"/>
</dbReference>
<comment type="caution">
    <text evidence="9">The sequence shown here is derived from an EMBL/GenBank/DDBJ whole genome shotgun (WGS) entry which is preliminary data.</text>
</comment>
<dbReference type="InterPro" id="IPR004821">
    <property type="entry name" value="Cyt_trans-like"/>
</dbReference>
<dbReference type="GO" id="GO:0005975">
    <property type="term" value="P:carbohydrate metabolic process"/>
    <property type="evidence" value="ECO:0007669"/>
    <property type="project" value="InterPro"/>
</dbReference>
<reference evidence="9 10" key="1">
    <citation type="journal article" date="2016" name="Nat. Commun.">
        <title>Thousands of microbial genomes shed light on interconnected biogeochemical processes in an aquifer system.</title>
        <authorList>
            <person name="Anantharaman K."/>
            <person name="Brown C.T."/>
            <person name="Hug L.A."/>
            <person name="Sharon I."/>
            <person name="Castelle C.J."/>
            <person name="Probst A.J."/>
            <person name="Thomas B.C."/>
            <person name="Singh A."/>
            <person name="Wilkins M.J."/>
            <person name="Karaoz U."/>
            <person name="Brodie E.L."/>
            <person name="Williams K.H."/>
            <person name="Hubbard S.S."/>
            <person name="Banfield J.F."/>
        </authorList>
    </citation>
    <scope>NUCLEOTIDE SEQUENCE [LARGE SCALE GENOMIC DNA]</scope>
</reference>
<keyword evidence="2 9" id="KW-0808">Transferase</keyword>
<dbReference type="AlphaFoldDB" id="A0A1F5YFY3"/>
<dbReference type="EMBL" id="MFIV01000065">
    <property type="protein sequence ID" value="OGF98761.1"/>
    <property type="molecule type" value="Genomic_DNA"/>
</dbReference>
<dbReference type="PANTHER" id="PTHR43793:SF2">
    <property type="entry name" value="BIFUNCTIONAL PROTEIN HLDE"/>
    <property type="match status" value="1"/>
</dbReference>
<dbReference type="Pfam" id="PF01467">
    <property type="entry name" value="CTP_transf_like"/>
    <property type="match status" value="1"/>
</dbReference>
<keyword evidence="5" id="KW-0067">ATP-binding</keyword>
<dbReference type="PANTHER" id="PTHR43793">
    <property type="entry name" value="FAD SYNTHASE"/>
    <property type="match status" value="1"/>
</dbReference>
<keyword evidence="6" id="KW-0119">Carbohydrate metabolism</keyword>
<dbReference type="GO" id="GO:0005524">
    <property type="term" value="F:ATP binding"/>
    <property type="evidence" value="ECO:0007669"/>
    <property type="project" value="UniProtKB-KW"/>
</dbReference>
<organism evidence="9 10">
    <name type="scientific">Candidatus Glassbacteria bacterium GWA2_58_10</name>
    <dbReference type="NCBI Taxonomy" id="1817865"/>
    <lineage>
        <taxon>Bacteria</taxon>
        <taxon>Candidatus Glassiibacteriota</taxon>
    </lineage>
</organism>
<feature type="domain" description="Cytidyltransferase-like" evidence="8">
    <location>
        <begin position="20"/>
        <end position="114"/>
    </location>
</feature>
<evidence type="ECO:0000313" key="9">
    <source>
        <dbReference type="EMBL" id="OGF98761.1"/>
    </source>
</evidence>
<dbReference type="SUPFAM" id="SSF52374">
    <property type="entry name" value="Nucleotidylyl transferase"/>
    <property type="match status" value="1"/>
</dbReference>
<evidence type="ECO:0000256" key="4">
    <source>
        <dbReference type="ARBA" id="ARBA00022741"/>
    </source>
</evidence>
<comment type="catalytic activity">
    <reaction evidence="7">
        <text>D-glycero-beta-D-manno-heptose 1-phosphate + ATP + H(+) = ADP-D-glycero-beta-D-manno-heptose + diphosphate</text>
        <dbReference type="Rhea" id="RHEA:27465"/>
        <dbReference type="ChEBI" id="CHEBI:15378"/>
        <dbReference type="ChEBI" id="CHEBI:30616"/>
        <dbReference type="ChEBI" id="CHEBI:33019"/>
        <dbReference type="ChEBI" id="CHEBI:59967"/>
        <dbReference type="ChEBI" id="CHEBI:61593"/>
        <dbReference type="EC" id="2.7.7.70"/>
    </reaction>
</comment>
<dbReference type="EC" id="2.7.7.70" evidence="1"/>
<dbReference type="Gene3D" id="3.40.50.620">
    <property type="entry name" value="HUPs"/>
    <property type="match status" value="1"/>
</dbReference>
<protein>
    <recommendedName>
        <fullName evidence="1">D-glycero-beta-D-manno-heptose 1-phosphate adenylyltransferase</fullName>
        <ecNumber evidence="1">2.7.7.70</ecNumber>
    </recommendedName>
</protein>
<evidence type="ECO:0000256" key="6">
    <source>
        <dbReference type="ARBA" id="ARBA00023277"/>
    </source>
</evidence>
<accession>A0A1F5YFY3</accession>
<evidence type="ECO:0000256" key="1">
    <source>
        <dbReference type="ARBA" id="ARBA00012519"/>
    </source>
</evidence>
<evidence type="ECO:0000259" key="8">
    <source>
        <dbReference type="Pfam" id="PF01467"/>
    </source>
</evidence>
<keyword evidence="3 9" id="KW-0548">Nucleotidyltransferase</keyword>
<evidence type="ECO:0000256" key="7">
    <source>
        <dbReference type="ARBA" id="ARBA00047428"/>
    </source>
</evidence>
<sequence>MPELLRQLEKPRAAGRKIVFTNGCFDIIHPGHVAYLEEAAGLGDLLVLGLNTDASVQRLKGPERPINPQADRAVLIAGLASIDYVTLFDEDTPLELIKAIRPHVLVKGGDWTVENIVGSDFVQANGGKVYSLPFKEGYSTTRLIEKIKAL</sequence>
<evidence type="ECO:0000313" key="10">
    <source>
        <dbReference type="Proteomes" id="UP000176992"/>
    </source>
</evidence>
<dbReference type="Proteomes" id="UP000176992">
    <property type="component" value="Unassembled WGS sequence"/>
</dbReference>
<evidence type="ECO:0000256" key="3">
    <source>
        <dbReference type="ARBA" id="ARBA00022695"/>
    </source>
</evidence>
<gene>
    <name evidence="9" type="ORF">A2Z86_09300</name>
</gene>